<dbReference type="InterPro" id="IPR057739">
    <property type="entry name" value="Glyco_hydro_29_N"/>
</dbReference>
<dbReference type="GO" id="GO:0006004">
    <property type="term" value="P:fucose metabolic process"/>
    <property type="evidence" value="ECO:0007669"/>
    <property type="project" value="TreeGrafter"/>
</dbReference>
<accession>A0A1T5AGS2</accession>
<gene>
    <name evidence="7" type="ORF">SAMN05660349_00716</name>
</gene>
<feature type="domain" description="F5/8 type C" evidence="6">
    <location>
        <begin position="341"/>
        <end position="480"/>
    </location>
</feature>
<dbReference type="InterPro" id="IPR008979">
    <property type="entry name" value="Galactose-bd-like_sf"/>
</dbReference>
<keyword evidence="8" id="KW-1185">Reference proteome</keyword>
<dbReference type="SUPFAM" id="SSF51445">
    <property type="entry name" value="(Trans)glycosidases"/>
    <property type="match status" value="1"/>
</dbReference>
<dbReference type="Gene3D" id="2.60.120.260">
    <property type="entry name" value="Galactose-binding domain-like"/>
    <property type="match status" value="2"/>
</dbReference>
<dbReference type="AlphaFoldDB" id="A0A1T5AGS2"/>
<dbReference type="GO" id="GO:0016139">
    <property type="term" value="P:glycoside catabolic process"/>
    <property type="evidence" value="ECO:0007669"/>
    <property type="project" value="TreeGrafter"/>
</dbReference>
<dbReference type="EMBL" id="FUYQ01000003">
    <property type="protein sequence ID" value="SKB34211.1"/>
    <property type="molecule type" value="Genomic_DNA"/>
</dbReference>
<dbReference type="SMART" id="SM00812">
    <property type="entry name" value="Alpha_L_fucos"/>
    <property type="match status" value="1"/>
</dbReference>
<dbReference type="Pfam" id="PF01120">
    <property type="entry name" value="Alpha_L_fucos"/>
    <property type="match status" value="1"/>
</dbReference>
<evidence type="ECO:0000256" key="1">
    <source>
        <dbReference type="ARBA" id="ARBA00007951"/>
    </source>
</evidence>
<dbReference type="Pfam" id="PF13287">
    <property type="entry name" value="Fn3_assoc"/>
    <property type="match status" value="1"/>
</dbReference>
<dbReference type="PANTHER" id="PTHR10030:SF37">
    <property type="entry name" value="ALPHA-L-FUCOSIDASE-RELATED"/>
    <property type="match status" value="1"/>
</dbReference>
<evidence type="ECO:0000259" key="6">
    <source>
        <dbReference type="PROSITE" id="PS50022"/>
    </source>
</evidence>
<dbReference type="Gene3D" id="3.20.20.80">
    <property type="entry name" value="Glycosidases"/>
    <property type="match status" value="1"/>
</dbReference>
<evidence type="ECO:0000256" key="4">
    <source>
        <dbReference type="ARBA" id="ARBA00022801"/>
    </source>
</evidence>
<organism evidence="7 8">
    <name type="scientific">Parabacteroides chartae</name>
    <dbReference type="NCBI Taxonomy" id="1037355"/>
    <lineage>
        <taxon>Bacteria</taxon>
        <taxon>Pseudomonadati</taxon>
        <taxon>Bacteroidota</taxon>
        <taxon>Bacteroidia</taxon>
        <taxon>Bacteroidales</taxon>
        <taxon>Tannerellaceae</taxon>
        <taxon>Parabacteroides</taxon>
    </lineage>
</organism>
<keyword evidence="5" id="KW-0326">Glycosidase</keyword>
<dbReference type="GO" id="GO:0004560">
    <property type="term" value="F:alpha-L-fucosidase activity"/>
    <property type="evidence" value="ECO:0007669"/>
    <property type="project" value="InterPro"/>
</dbReference>
<dbReference type="PANTHER" id="PTHR10030">
    <property type="entry name" value="ALPHA-L-FUCOSIDASE"/>
    <property type="match status" value="1"/>
</dbReference>
<dbReference type="EC" id="3.2.1.51" evidence="2"/>
<dbReference type="PROSITE" id="PS50022">
    <property type="entry name" value="FA58C_3"/>
    <property type="match status" value="1"/>
</dbReference>
<sequence>MNKLNSLLLGGLVLSTLLSCKNVPPPKAVYPVPTPEQVEWHKLETYAFIHFGLNTFNDLEWGFGNTPASTFNPTQLDCDQWVSTVKAAGLKGVILTAKHHDGFCLWPTATTEYSVKNSPWKEGKGDMVKELSEACKRQGLKFGIYLSPWDRNNANYGKPEYVETFHAQMKELLTNYGPIFEYWFDGANGGNGWYGGANETRSIDANTYYKYEEARETIKKLHPAAMIFGGTVPDIRWIGNEEGWAGATQWSSYDYSKQKHYRESQWGMEGAEHWMGGECDVSIRPGWFYHAREDHQTRSLANLVDLYYRSVGHNANFLLNFPVALTGKITAADSTRAVEWYQTIQNDLKDNLLKGISVTASNTRGREYSASKATDGNWDTYWATEDGVTDATLTFKLNEPKNVNRLLIQEYIPLGQRVRSFTIETEINGQWKPVEAVDSTTTVGYKRIVRFHTVKAEKVRIHFTDARGPLCINNVEAFHAPALVTEPAISRNGKDEVTINAGDKGSDVYYTIDGTTPTTKSARYTAPFAFAKKGTVKAIAYDASFNKQSPVSSAAFDIPASGLKIVTPKDEKTAVIMDGNGYTAYYLPEGKQQLEVELNTEALISGFVYVPNQGRDAGGHISSYQLYIDNVKVAEGEFSNIKHNPIAQEIKFTPVKGKKIRLVATSITENGKRAGIGEFSVITAE</sequence>
<dbReference type="InterPro" id="IPR017853">
    <property type="entry name" value="GH"/>
</dbReference>
<dbReference type="GO" id="GO:0005764">
    <property type="term" value="C:lysosome"/>
    <property type="evidence" value="ECO:0007669"/>
    <property type="project" value="TreeGrafter"/>
</dbReference>
<protein>
    <recommendedName>
        <fullName evidence="2">alpha-L-fucosidase</fullName>
        <ecNumber evidence="2">3.2.1.51</ecNumber>
    </recommendedName>
</protein>
<comment type="similarity">
    <text evidence="1">Belongs to the glycosyl hydrolase 29 family.</text>
</comment>
<proteinExistence type="inferred from homology"/>
<dbReference type="SUPFAM" id="SSF49785">
    <property type="entry name" value="Galactose-binding domain-like"/>
    <property type="match status" value="2"/>
</dbReference>
<evidence type="ECO:0000256" key="3">
    <source>
        <dbReference type="ARBA" id="ARBA00022729"/>
    </source>
</evidence>
<evidence type="ECO:0000313" key="8">
    <source>
        <dbReference type="Proteomes" id="UP000190852"/>
    </source>
</evidence>
<evidence type="ECO:0000313" key="7">
    <source>
        <dbReference type="EMBL" id="SKB34211.1"/>
    </source>
</evidence>
<dbReference type="Proteomes" id="UP000190852">
    <property type="component" value="Unassembled WGS sequence"/>
</dbReference>
<dbReference type="Pfam" id="PF00754">
    <property type="entry name" value="F5_F8_type_C"/>
    <property type="match status" value="2"/>
</dbReference>
<keyword evidence="3" id="KW-0732">Signal</keyword>
<evidence type="ECO:0000256" key="5">
    <source>
        <dbReference type="ARBA" id="ARBA00023295"/>
    </source>
</evidence>
<reference evidence="8" key="1">
    <citation type="submission" date="2017-02" db="EMBL/GenBank/DDBJ databases">
        <authorList>
            <person name="Varghese N."/>
            <person name="Submissions S."/>
        </authorList>
    </citation>
    <scope>NUCLEOTIDE SEQUENCE [LARGE SCALE GENOMIC DNA]</scope>
    <source>
        <strain evidence="8">DSM 24967</strain>
    </source>
</reference>
<dbReference type="InterPro" id="IPR000421">
    <property type="entry name" value="FA58C"/>
</dbReference>
<dbReference type="RefSeq" id="WP_079682411.1">
    <property type="nucleotide sequence ID" value="NZ_FUYQ01000003.1"/>
</dbReference>
<name>A0A1T5AGS2_9BACT</name>
<evidence type="ECO:0000256" key="2">
    <source>
        <dbReference type="ARBA" id="ARBA00012662"/>
    </source>
</evidence>
<keyword evidence="4" id="KW-0378">Hydrolase</keyword>
<dbReference type="PROSITE" id="PS51257">
    <property type="entry name" value="PROKAR_LIPOPROTEIN"/>
    <property type="match status" value="1"/>
</dbReference>
<dbReference type="InterPro" id="IPR026876">
    <property type="entry name" value="Fn3_assoc_repeat"/>
</dbReference>
<dbReference type="InterPro" id="IPR000933">
    <property type="entry name" value="Glyco_hydro_29"/>
</dbReference>